<feature type="domain" description="PDZ" evidence="6">
    <location>
        <begin position="326"/>
        <end position="413"/>
    </location>
</feature>
<dbReference type="Gene3D" id="2.40.10.10">
    <property type="entry name" value="Trypsin-like serine proteases"/>
    <property type="match status" value="2"/>
</dbReference>
<evidence type="ECO:0000256" key="3">
    <source>
        <dbReference type="ARBA" id="ARBA00022801"/>
    </source>
</evidence>
<dbReference type="SUPFAM" id="SSF50494">
    <property type="entry name" value="Trypsin-like serine proteases"/>
    <property type="match status" value="1"/>
</dbReference>
<keyword evidence="3" id="KW-0378">Hydrolase</keyword>
<organism evidence="7 8">
    <name type="scientific">Schaedlerella arabinosiphila</name>
    <dbReference type="NCBI Taxonomy" id="2044587"/>
    <lineage>
        <taxon>Bacteria</taxon>
        <taxon>Bacillati</taxon>
        <taxon>Bacillota</taxon>
        <taxon>Clostridia</taxon>
        <taxon>Lachnospirales</taxon>
        <taxon>Lachnospiraceae</taxon>
        <taxon>Schaedlerella</taxon>
    </lineage>
</organism>
<dbReference type="InterPro" id="IPR036034">
    <property type="entry name" value="PDZ_sf"/>
</dbReference>
<feature type="compositionally biased region" description="Polar residues" evidence="4">
    <location>
        <begin position="1"/>
        <end position="24"/>
    </location>
</feature>
<dbReference type="GO" id="GO:0006508">
    <property type="term" value="P:proteolysis"/>
    <property type="evidence" value="ECO:0007669"/>
    <property type="project" value="UniProtKB-KW"/>
</dbReference>
<dbReference type="PROSITE" id="PS50106">
    <property type="entry name" value="PDZ"/>
    <property type="match status" value="1"/>
</dbReference>
<keyword evidence="2" id="KW-0645">Protease</keyword>
<dbReference type="SMART" id="SM00228">
    <property type="entry name" value="PDZ"/>
    <property type="match status" value="1"/>
</dbReference>
<feature type="region of interest" description="Disordered" evidence="4">
    <location>
        <begin position="1"/>
        <end position="35"/>
    </location>
</feature>
<protein>
    <submittedName>
        <fullName evidence="7">PDZ domain-containing protein</fullName>
    </submittedName>
</protein>
<gene>
    <name evidence="7" type="ORF">EBB54_19530</name>
</gene>
<dbReference type="SUPFAM" id="SSF50156">
    <property type="entry name" value="PDZ domain-like"/>
    <property type="match status" value="1"/>
</dbReference>
<feature type="region of interest" description="Disordered" evidence="4">
    <location>
        <begin position="71"/>
        <end position="92"/>
    </location>
</feature>
<dbReference type="PRINTS" id="PR00834">
    <property type="entry name" value="PROTEASES2C"/>
</dbReference>
<dbReference type="Proteomes" id="UP000274920">
    <property type="component" value="Unassembled WGS sequence"/>
</dbReference>
<dbReference type="PANTHER" id="PTHR43343:SF3">
    <property type="entry name" value="PROTEASE DO-LIKE 8, CHLOROPLASTIC"/>
    <property type="match status" value="1"/>
</dbReference>
<evidence type="ECO:0000256" key="1">
    <source>
        <dbReference type="ARBA" id="ARBA00010541"/>
    </source>
</evidence>
<proteinExistence type="inferred from homology"/>
<dbReference type="InterPro" id="IPR001478">
    <property type="entry name" value="PDZ"/>
</dbReference>
<name>A0A3R8JQ34_9FIRM</name>
<dbReference type="Pfam" id="PF13180">
    <property type="entry name" value="PDZ_2"/>
    <property type="match status" value="1"/>
</dbReference>
<dbReference type="InterPro" id="IPR043504">
    <property type="entry name" value="Peptidase_S1_PA_chymotrypsin"/>
</dbReference>
<dbReference type="RefSeq" id="WP_125128592.1">
    <property type="nucleotide sequence ID" value="NZ_RHJS01000002.1"/>
</dbReference>
<dbReference type="PANTHER" id="PTHR43343">
    <property type="entry name" value="PEPTIDASE S12"/>
    <property type="match status" value="1"/>
</dbReference>
<evidence type="ECO:0000256" key="4">
    <source>
        <dbReference type="SAM" id="MobiDB-lite"/>
    </source>
</evidence>
<comment type="similarity">
    <text evidence="1">Belongs to the peptidase S1C family.</text>
</comment>
<dbReference type="GO" id="GO:0004252">
    <property type="term" value="F:serine-type endopeptidase activity"/>
    <property type="evidence" value="ECO:0007669"/>
    <property type="project" value="InterPro"/>
</dbReference>
<dbReference type="InterPro" id="IPR009003">
    <property type="entry name" value="Peptidase_S1_PA"/>
</dbReference>
<dbReference type="InterPro" id="IPR051201">
    <property type="entry name" value="Chloro_Bact_Ser_Proteases"/>
</dbReference>
<sequence>MDNQYNYYNPENSQSTYQNYSQPEHTGREKKQKKKMPKAAAVIGLALLFGVVSSATFLASNILGNKILGLENTSSPKSEARTATPMASSVSKSTSAVTSDVSAIVENVMPSVVSITNLSIQQIQDFFGGTQKYETQSAGTGIIIGQTDDELLIVTNHHVIQSSETLTVTFSDESSIEAHVKGSNPGHDVAVIAVQKNQVSEETMKNIAVATLGDSTQLKVGEPAIAIGNALGYGQSVTTGVISAVDRVIPTEQSSGEGEAQGISMIQTDAAINEGNSGGALLNINGEVIGINSAKIAGSKVEGVGYAIPISDVSDIIDGLMNQKTKYKVAEGSQGYLGITCFDVENAQKYHMPSGVYVYETVEGGPADRAGITKGNIITAVNGSGVDGKDALQKELTYYAVGETVNVTIQVPENNGEYTEKTVRVTLGELEQ</sequence>
<dbReference type="Gene3D" id="2.30.42.10">
    <property type="match status" value="1"/>
</dbReference>
<comment type="caution">
    <text evidence="7">The sequence shown here is derived from an EMBL/GenBank/DDBJ whole genome shotgun (WGS) entry which is preliminary data.</text>
</comment>
<dbReference type="EMBL" id="RHJS01000002">
    <property type="protein sequence ID" value="RRK33284.1"/>
    <property type="molecule type" value="Genomic_DNA"/>
</dbReference>
<reference evidence="7" key="1">
    <citation type="submission" date="2018-10" db="EMBL/GenBank/DDBJ databases">
        <title>Schaedlerella arabinophila gen. nov. sp. nov., isolated from the mouse intestinal tract and comparative analysis with the genome of the closely related altered Schaedler flora strain ASF502.</title>
        <authorList>
            <person name="Miyake S."/>
            <person name="Soh M."/>
            <person name="Seedorf H."/>
        </authorList>
    </citation>
    <scope>NUCLEOTIDE SEQUENCE [LARGE SCALE GENOMIC DNA]</scope>
    <source>
        <strain evidence="7">DSM 106076</strain>
    </source>
</reference>
<keyword evidence="5" id="KW-1133">Transmembrane helix</keyword>
<keyword evidence="5" id="KW-0472">Membrane</keyword>
<dbReference type="InterPro" id="IPR001940">
    <property type="entry name" value="Peptidase_S1C"/>
</dbReference>
<keyword evidence="8" id="KW-1185">Reference proteome</keyword>
<evidence type="ECO:0000313" key="7">
    <source>
        <dbReference type="EMBL" id="RRK33284.1"/>
    </source>
</evidence>
<accession>A0A3R8JQ34</accession>
<evidence type="ECO:0000313" key="8">
    <source>
        <dbReference type="Proteomes" id="UP000274920"/>
    </source>
</evidence>
<dbReference type="Pfam" id="PF13365">
    <property type="entry name" value="Trypsin_2"/>
    <property type="match status" value="1"/>
</dbReference>
<evidence type="ECO:0000256" key="2">
    <source>
        <dbReference type="ARBA" id="ARBA00022670"/>
    </source>
</evidence>
<evidence type="ECO:0000256" key="5">
    <source>
        <dbReference type="SAM" id="Phobius"/>
    </source>
</evidence>
<evidence type="ECO:0000259" key="6">
    <source>
        <dbReference type="PROSITE" id="PS50106"/>
    </source>
</evidence>
<keyword evidence="5" id="KW-0812">Transmembrane</keyword>
<dbReference type="AlphaFoldDB" id="A0A3R8JQ34"/>
<feature type="transmembrane region" description="Helical" evidence="5">
    <location>
        <begin position="39"/>
        <end position="59"/>
    </location>
</feature>